<keyword evidence="1" id="KW-0732">Signal</keyword>
<evidence type="ECO:0000313" key="3">
    <source>
        <dbReference type="Proteomes" id="UP001564626"/>
    </source>
</evidence>
<proteinExistence type="predicted"/>
<evidence type="ECO:0008006" key="4">
    <source>
        <dbReference type="Google" id="ProtNLM"/>
    </source>
</evidence>
<sequence>MRTTARIAGVAAGAASLLAVASPAFADSIGNDGINAVNDNNINAVPINACGNNIAALIGVIVPVASAQVPDCNNSPIVDHAHVD</sequence>
<evidence type="ECO:0000256" key="1">
    <source>
        <dbReference type="SAM" id="SignalP"/>
    </source>
</evidence>
<name>A0ABV4CE92_9PSEU</name>
<feature type="signal peptide" evidence="1">
    <location>
        <begin position="1"/>
        <end position="26"/>
    </location>
</feature>
<dbReference type="Proteomes" id="UP001564626">
    <property type="component" value="Unassembled WGS sequence"/>
</dbReference>
<evidence type="ECO:0000313" key="2">
    <source>
        <dbReference type="EMBL" id="MEY8039406.1"/>
    </source>
</evidence>
<dbReference type="RefSeq" id="WP_345367575.1">
    <property type="nucleotide sequence ID" value="NZ_BAABII010000019.1"/>
</dbReference>
<reference evidence="2 3" key="1">
    <citation type="submission" date="2024-08" db="EMBL/GenBank/DDBJ databases">
        <title>Genome mining of Saccharopolyspora cebuensis PGLac3 from Nigerian medicinal plant.</title>
        <authorList>
            <person name="Ezeobiora C.E."/>
            <person name="Igbokwe N.H."/>
            <person name="Amin D.H."/>
            <person name="Mendie U.E."/>
        </authorList>
    </citation>
    <scope>NUCLEOTIDE SEQUENCE [LARGE SCALE GENOMIC DNA]</scope>
    <source>
        <strain evidence="2 3">PGLac3</strain>
    </source>
</reference>
<comment type="caution">
    <text evidence="2">The sequence shown here is derived from an EMBL/GenBank/DDBJ whole genome shotgun (WGS) entry which is preliminary data.</text>
</comment>
<organism evidence="2 3">
    <name type="scientific">Saccharopolyspora cebuensis</name>
    <dbReference type="NCBI Taxonomy" id="418759"/>
    <lineage>
        <taxon>Bacteria</taxon>
        <taxon>Bacillati</taxon>
        <taxon>Actinomycetota</taxon>
        <taxon>Actinomycetes</taxon>
        <taxon>Pseudonocardiales</taxon>
        <taxon>Pseudonocardiaceae</taxon>
        <taxon>Saccharopolyspora</taxon>
    </lineage>
</organism>
<dbReference type="EMBL" id="JBGEHV010000011">
    <property type="protein sequence ID" value="MEY8039406.1"/>
    <property type="molecule type" value="Genomic_DNA"/>
</dbReference>
<gene>
    <name evidence="2" type="ORF">AB8O55_08350</name>
</gene>
<accession>A0ABV4CE92</accession>
<protein>
    <recommendedName>
        <fullName evidence="4">Small secreted domain</fullName>
    </recommendedName>
</protein>
<feature type="chain" id="PRO_5046711526" description="Small secreted domain" evidence="1">
    <location>
        <begin position="27"/>
        <end position="84"/>
    </location>
</feature>
<keyword evidence="3" id="KW-1185">Reference proteome</keyword>